<dbReference type="AlphaFoldDB" id="A0A2N5UB89"/>
<evidence type="ECO:0000256" key="1">
    <source>
        <dbReference type="SAM" id="MobiDB-lite"/>
    </source>
</evidence>
<dbReference type="InterPro" id="IPR018289">
    <property type="entry name" value="MULE_transposase_dom"/>
</dbReference>
<gene>
    <name evidence="3" type="ORF">PCASD_15344</name>
</gene>
<sequence length="543" mass="60329">MSKPKIPSTVVIPSSTGGGITVPPAIWAKMQLLLALLPDQTKQAESTSLPPEEPPAAPSPAINHPDAEMDSSLEASIDQESSLNFPIANSNASIHNSQASSPWIDTNHNQTSDIDVVPNKNVKATTPLVVITDIEGNNFSTSGPLDPSPPARFCSMDDLVAFSQSWAKNHGYAIAKSSSHPGKNVYIKCDRSGHFRRTMMNNSGLKTALTKINCPFHIKGLIPTSKKITNKVWTLEVLNGTHNHDPSDGASSHAAHKKLLPEQYNNIRKLSQANLKPAQILLQLRTSNNKTYATNKTISNALQKICCDDLDGRTPIEALLCILRESSWICDVKVNSTGAVLNLFFAHLGAIHLARINHHIALLDSTHKTNCYNLPLLHVIGQTATNRLFSIEFCFMSYKDKENYKWAVNNLKKYVWRPLRVPKILITDWDAALRKALHTVFPDSQANLCTWHINRNITTNCKKYFPLSISKETSNKAKDHWELFNSGWQKVTCAKTKALFKVHLDDLNVFLATQPAVLNYLETNILPVKELVFVAWACQHPHL</sequence>
<dbReference type="PANTHER" id="PTHR31569:SF4">
    <property type="entry name" value="SWIM-TYPE DOMAIN-CONTAINING PROTEIN"/>
    <property type="match status" value="1"/>
</dbReference>
<dbReference type="InterPro" id="IPR052579">
    <property type="entry name" value="Zinc_finger_SWIM"/>
</dbReference>
<dbReference type="Pfam" id="PF10551">
    <property type="entry name" value="MULE"/>
    <property type="match status" value="1"/>
</dbReference>
<protein>
    <recommendedName>
        <fullName evidence="2">MULE transposase domain-containing protein</fullName>
    </recommendedName>
</protein>
<dbReference type="Proteomes" id="UP000235392">
    <property type="component" value="Unassembled WGS sequence"/>
</dbReference>
<reference evidence="3 4" key="1">
    <citation type="submission" date="2017-11" db="EMBL/GenBank/DDBJ databases">
        <title>De novo assembly and phasing of dikaryotic genomes from two isolates of Puccinia coronata f. sp. avenae, the causal agent of oat crown rust.</title>
        <authorList>
            <person name="Miller M.E."/>
            <person name="Zhang Y."/>
            <person name="Omidvar V."/>
            <person name="Sperschneider J."/>
            <person name="Schwessinger B."/>
            <person name="Raley C."/>
            <person name="Palmer J.M."/>
            <person name="Garnica D."/>
            <person name="Upadhyaya N."/>
            <person name="Rathjen J."/>
            <person name="Taylor J.M."/>
            <person name="Park R.F."/>
            <person name="Dodds P.N."/>
            <person name="Hirsch C.D."/>
            <person name="Kianian S.F."/>
            <person name="Figueroa M."/>
        </authorList>
    </citation>
    <scope>NUCLEOTIDE SEQUENCE [LARGE SCALE GENOMIC DNA]</scope>
    <source>
        <strain evidence="3">12SD80</strain>
    </source>
</reference>
<feature type="region of interest" description="Disordered" evidence="1">
    <location>
        <begin position="41"/>
        <end position="67"/>
    </location>
</feature>
<dbReference type="EMBL" id="PGCI01000186">
    <property type="protein sequence ID" value="PLW35009.1"/>
    <property type="molecule type" value="Genomic_DNA"/>
</dbReference>
<comment type="caution">
    <text evidence="3">The sequence shown here is derived from an EMBL/GenBank/DDBJ whole genome shotgun (WGS) entry which is preliminary data.</text>
</comment>
<dbReference type="PANTHER" id="PTHR31569">
    <property type="entry name" value="SWIM-TYPE DOMAIN-CONTAINING PROTEIN"/>
    <property type="match status" value="1"/>
</dbReference>
<evidence type="ECO:0000313" key="3">
    <source>
        <dbReference type="EMBL" id="PLW35009.1"/>
    </source>
</evidence>
<accession>A0A2N5UB89</accession>
<evidence type="ECO:0000313" key="4">
    <source>
        <dbReference type="Proteomes" id="UP000235392"/>
    </source>
</evidence>
<feature type="domain" description="MULE transposase" evidence="2">
    <location>
        <begin position="362"/>
        <end position="456"/>
    </location>
</feature>
<proteinExistence type="predicted"/>
<name>A0A2N5UB89_9BASI</name>
<evidence type="ECO:0000259" key="2">
    <source>
        <dbReference type="Pfam" id="PF10551"/>
    </source>
</evidence>
<organism evidence="3 4">
    <name type="scientific">Puccinia coronata f. sp. avenae</name>
    <dbReference type="NCBI Taxonomy" id="200324"/>
    <lineage>
        <taxon>Eukaryota</taxon>
        <taxon>Fungi</taxon>
        <taxon>Dikarya</taxon>
        <taxon>Basidiomycota</taxon>
        <taxon>Pucciniomycotina</taxon>
        <taxon>Pucciniomycetes</taxon>
        <taxon>Pucciniales</taxon>
        <taxon>Pucciniaceae</taxon>
        <taxon>Puccinia</taxon>
    </lineage>
</organism>